<accession>U4KZS7</accession>
<organism evidence="1 2">
    <name type="scientific">Pyronema omphalodes (strain CBS 100304)</name>
    <name type="common">Pyronema confluens</name>
    <dbReference type="NCBI Taxonomy" id="1076935"/>
    <lineage>
        <taxon>Eukaryota</taxon>
        <taxon>Fungi</taxon>
        <taxon>Dikarya</taxon>
        <taxon>Ascomycota</taxon>
        <taxon>Pezizomycotina</taxon>
        <taxon>Pezizomycetes</taxon>
        <taxon>Pezizales</taxon>
        <taxon>Pyronemataceae</taxon>
        <taxon>Pyronema</taxon>
    </lineage>
</organism>
<proteinExistence type="predicted"/>
<keyword evidence="2" id="KW-1185">Reference proteome</keyword>
<dbReference type="Proteomes" id="UP000018144">
    <property type="component" value="Unassembled WGS sequence"/>
</dbReference>
<gene>
    <name evidence="1" type="ORF">PCON_04806</name>
</gene>
<protein>
    <submittedName>
        <fullName evidence="1">Uncharacterized protein</fullName>
    </submittedName>
</protein>
<evidence type="ECO:0000313" key="2">
    <source>
        <dbReference type="Proteomes" id="UP000018144"/>
    </source>
</evidence>
<dbReference type="AlphaFoldDB" id="U4KZS7"/>
<dbReference type="EMBL" id="HF935238">
    <property type="protein sequence ID" value="CCX05219.1"/>
    <property type="molecule type" value="Genomic_DNA"/>
</dbReference>
<reference evidence="1 2" key="1">
    <citation type="journal article" date="2013" name="PLoS Genet.">
        <title>The genome and development-dependent transcriptomes of Pyronema confluens: a window into fungal evolution.</title>
        <authorList>
            <person name="Traeger S."/>
            <person name="Altegoer F."/>
            <person name="Freitag M."/>
            <person name="Gabaldon T."/>
            <person name="Kempken F."/>
            <person name="Kumar A."/>
            <person name="Marcet-Houben M."/>
            <person name="Poggeler S."/>
            <person name="Stajich J.E."/>
            <person name="Nowrousian M."/>
        </authorList>
    </citation>
    <scope>NUCLEOTIDE SEQUENCE [LARGE SCALE GENOMIC DNA]</scope>
    <source>
        <strain evidence="2">CBS 100304</strain>
        <tissue evidence="1">Vegetative mycelium</tissue>
    </source>
</reference>
<evidence type="ECO:0000313" key="1">
    <source>
        <dbReference type="EMBL" id="CCX05219.1"/>
    </source>
</evidence>
<sequence length="185" mass="20355">MKPAPTAPPVYTAIDPTMFHLLHKVKQILLVAYYHFGHRLSPHFLERPVHELYYFLRTSASFPAYVGRTDLSFLEVFALGNQYHALLPCDNFGVVDRIEAINFGSVPGAPGPPGFAGFRFPGIPVGQHGGSITVMEAMETAAQCVEKGYPLIMEVLKALLRVQSMEGYQVAPEVELVWAAGCAYS</sequence>
<name>U4KZS7_PYROM</name>